<dbReference type="InterPro" id="IPR010865">
    <property type="entry name" value="DUF1499"/>
</dbReference>
<keyword evidence="1" id="KW-0472">Membrane</keyword>
<keyword evidence="1" id="KW-1133">Transmembrane helix</keyword>
<name>A3V6F2_9RHOB</name>
<dbReference type="EMBL" id="AAMS01000005">
    <property type="protein sequence ID" value="EAQ06476.1"/>
    <property type="molecule type" value="Genomic_DNA"/>
</dbReference>
<dbReference type="HOGENOM" id="CLU_131521_1_0_5"/>
<dbReference type="STRING" id="314232.SKA53_05293"/>
<protein>
    <recommendedName>
        <fullName evidence="4">DUF1499 domain-containing protein</fullName>
    </recommendedName>
</protein>
<accession>A3V6F2</accession>
<evidence type="ECO:0000313" key="2">
    <source>
        <dbReference type="EMBL" id="EAQ06476.1"/>
    </source>
</evidence>
<feature type="transmembrane region" description="Helical" evidence="1">
    <location>
        <begin position="20"/>
        <end position="39"/>
    </location>
</feature>
<dbReference type="eggNOG" id="COG4446">
    <property type="taxonomic scope" value="Bacteria"/>
</dbReference>
<organism evidence="2 3">
    <name type="scientific">Yoonia vestfoldensis SKA53</name>
    <dbReference type="NCBI Taxonomy" id="314232"/>
    <lineage>
        <taxon>Bacteria</taxon>
        <taxon>Pseudomonadati</taxon>
        <taxon>Pseudomonadota</taxon>
        <taxon>Alphaproteobacteria</taxon>
        <taxon>Rhodobacterales</taxon>
        <taxon>Paracoccaceae</taxon>
        <taxon>Yoonia</taxon>
    </lineage>
</organism>
<dbReference type="Proteomes" id="UP000004507">
    <property type="component" value="Unassembled WGS sequence"/>
</dbReference>
<gene>
    <name evidence="2" type="ORF">SKA53_05293</name>
</gene>
<comment type="caution">
    <text evidence="2">The sequence shown here is derived from an EMBL/GenBank/DDBJ whole genome shotgun (WGS) entry which is preliminary data.</text>
</comment>
<dbReference type="AlphaFoldDB" id="A3V6F2"/>
<evidence type="ECO:0000256" key="1">
    <source>
        <dbReference type="SAM" id="Phobius"/>
    </source>
</evidence>
<dbReference type="Pfam" id="PF07386">
    <property type="entry name" value="DUF1499"/>
    <property type="match status" value="1"/>
</dbReference>
<evidence type="ECO:0008006" key="4">
    <source>
        <dbReference type="Google" id="ProtNLM"/>
    </source>
</evidence>
<keyword evidence="1" id="KW-0812">Transmembrane</keyword>
<proteinExistence type="predicted"/>
<reference evidence="2 3" key="1">
    <citation type="submission" date="2006-01" db="EMBL/GenBank/DDBJ databases">
        <authorList>
            <person name="Hagstrom A."/>
            <person name="Ferriera S."/>
            <person name="Johnson J."/>
            <person name="Kravitz S."/>
            <person name="Halpern A."/>
            <person name="Remington K."/>
            <person name="Beeson K."/>
            <person name="Tran B."/>
            <person name="Rogers Y.-H."/>
            <person name="Friedman R."/>
            <person name="Venter J.C."/>
        </authorList>
    </citation>
    <scope>NUCLEOTIDE SEQUENCE [LARGE SCALE GENOMIC DNA]</scope>
    <source>
        <strain evidence="2 3">SKA53</strain>
    </source>
</reference>
<keyword evidence="3" id="KW-1185">Reference proteome</keyword>
<evidence type="ECO:0000313" key="3">
    <source>
        <dbReference type="Proteomes" id="UP000004507"/>
    </source>
</evidence>
<sequence>MYTMLVLCGHGAKRCPMLTIMVRALVVLGIVILGLMAYVRLAPTDAARWHQIAAVASAGDVMATGGFMAVRQITADPAQVLAAIDTIARATPRTRAIAGSVDAGMMTYQTRSLIWGFPDHTTVAVQGDLLVIHGRLTFGQADMGVNRARVLDWLDQLGPLTTAP</sequence>